<sequence length="335" mass="36399">MNWTPPTQSQYRETTISVRENHLLLVKHAAAIGSDADESSLLLATVGTGQANVYDCNYCNEGVIDLVSQLPLVCPTSNDPIQGTAVHWINTAFDLLLVVGDASGTVRVSSFTKTRELVRFSANQQDPITYLDSRTTKGDYPVDILVCSATSVASLWRVNGNMNVKKVLEVNAACACLLRDGCRIVYTNETDVNVLDVGEGIEPLEDKTPTIAFQSGHSGAIECICALSDDTVICRSANGYISILSLSLKSTLASFQTEKSPSPTFELNASKKLMCTVSKKPSSVSIYNVETGRLVQSLKVRQGMTIAYCFFAKGYLFSVGDNGLVVRLWIEIDEK</sequence>
<accession>A0A1Y2BPS5</accession>
<name>A0A1Y2BPS5_9FUNG</name>
<dbReference type="Proteomes" id="UP000193642">
    <property type="component" value="Unassembled WGS sequence"/>
</dbReference>
<dbReference type="AlphaFoldDB" id="A0A1Y2BPS5"/>
<evidence type="ECO:0000313" key="1">
    <source>
        <dbReference type="EMBL" id="ORY36175.1"/>
    </source>
</evidence>
<protein>
    <recommendedName>
        <fullName evidence="3">WD40 repeat-like protein</fullName>
    </recommendedName>
</protein>
<proteinExistence type="predicted"/>
<dbReference type="OrthoDB" id="7318948at2759"/>
<dbReference type="InterPro" id="IPR036322">
    <property type="entry name" value="WD40_repeat_dom_sf"/>
</dbReference>
<evidence type="ECO:0008006" key="3">
    <source>
        <dbReference type="Google" id="ProtNLM"/>
    </source>
</evidence>
<evidence type="ECO:0000313" key="2">
    <source>
        <dbReference type="Proteomes" id="UP000193642"/>
    </source>
</evidence>
<organism evidence="1 2">
    <name type="scientific">Rhizoclosmatium globosum</name>
    <dbReference type="NCBI Taxonomy" id="329046"/>
    <lineage>
        <taxon>Eukaryota</taxon>
        <taxon>Fungi</taxon>
        <taxon>Fungi incertae sedis</taxon>
        <taxon>Chytridiomycota</taxon>
        <taxon>Chytridiomycota incertae sedis</taxon>
        <taxon>Chytridiomycetes</taxon>
        <taxon>Chytridiales</taxon>
        <taxon>Chytriomycetaceae</taxon>
        <taxon>Rhizoclosmatium</taxon>
    </lineage>
</organism>
<reference evidence="1 2" key="1">
    <citation type="submission" date="2016-07" db="EMBL/GenBank/DDBJ databases">
        <title>Pervasive Adenine N6-methylation of Active Genes in Fungi.</title>
        <authorList>
            <consortium name="DOE Joint Genome Institute"/>
            <person name="Mondo S.J."/>
            <person name="Dannebaum R.O."/>
            <person name="Kuo R.C."/>
            <person name="Labutti K."/>
            <person name="Haridas S."/>
            <person name="Kuo A."/>
            <person name="Salamov A."/>
            <person name="Ahrendt S.R."/>
            <person name="Lipzen A."/>
            <person name="Sullivan W."/>
            <person name="Andreopoulos W.B."/>
            <person name="Clum A."/>
            <person name="Lindquist E."/>
            <person name="Daum C."/>
            <person name="Ramamoorthy G.K."/>
            <person name="Gryganskyi A."/>
            <person name="Culley D."/>
            <person name="Magnuson J.K."/>
            <person name="James T.Y."/>
            <person name="O'Malley M.A."/>
            <person name="Stajich J.E."/>
            <person name="Spatafora J.W."/>
            <person name="Visel A."/>
            <person name="Grigoriev I.V."/>
        </authorList>
    </citation>
    <scope>NUCLEOTIDE SEQUENCE [LARGE SCALE GENOMIC DNA]</scope>
    <source>
        <strain evidence="1 2">JEL800</strain>
    </source>
</reference>
<dbReference type="STRING" id="329046.A0A1Y2BPS5"/>
<dbReference type="SUPFAM" id="SSF50978">
    <property type="entry name" value="WD40 repeat-like"/>
    <property type="match status" value="1"/>
</dbReference>
<dbReference type="InterPro" id="IPR015943">
    <property type="entry name" value="WD40/YVTN_repeat-like_dom_sf"/>
</dbReference>
<comment type="caution">
    <text evidence="1">The sequence shown here is derived from an EMBL/GenBank/DDBJ whole genome shotgun (WGS) entry which is preliminary data.</text>
</comment>
<keyword evidence="2" id="KW-1185">Reference proteome</keyword>
<gene>
    <name evidence="1" type="ORF">BCR33DRAFT_855434</name>
</gene>
<dbReference type="Gene3D" id="2.130.10.10">
    <property type="entry name" value="YVTN repeat-like/Quinoprotein amine dehydrogenase"/>
    <property type="match status" value="1"/>
</dbReference>
<dbReference type="EMBL" id="MCGO01000057">
    <property type="protein sequence ID" value="ORY36175.1"/>
    <property type="molecule type" value="Genomic_DNA"/>
</dbReference>